<feature type="region of interest" description="Disordered" evidence="1">
    <location>
        <begin position="85"/>
        <end position="106"/>
    </location>
</feature>
<sequence>MRTPWVFETMGTVVSLRADADAAAIDRVRALFADADARFDLGSRRTVRGDRRDCFIQSFRRYLPLAEPGDADSGSCARTTAIGQGGLQRMSRLTEPTKNRSTALRA</sequence>
<name>A0A1I4ZVZ0_9MICO</name>
<accession>A0A1I4ZVZ0</accession>
<evidence type="ECO:0008006" key="4">
    <source>
        <dbReference type="Google" id="ProtNLM"/>
    </source>
</evidence>
<feature type="compositionally biased region" description="Polar residues" evidence="1">
    <location>
        <begin position="94"/>
        <end position="106"/>
    </location>
</feature>
<protein>
    <recommendedName>
        <fullName evidence="4">FAD:protein FMN transferase</fullName>
    </recommendedName>
</protein>
<organism evidence="2 3">
    <name type="scientific">Mycetocola miduiensis</name>
    <dbReference type="NCBI Taxonomy" id="995034"/>
    <lineage>
        <taxon>Bacteria</taxon>
        <taxon>Bacillati</taxon>
        <taxon>Actinomycetota</taxon>
        <taxon>Actinomycetes</taxon>
        <taxon>Micrococcales</taxon>
        <taxon>Microbacteriaceae</taxon>
        <taxon>Mycetocola</taxon>
    </lineage>
</organism>
<evidence type="ECO:0000313" key="2">
    <source>
        <dbReference type="EMBL" id="SFN54396.1"/>
    </source>
</evidence>
<reference evidence="3" key="1">
    <citation type="submission" date="2016-10" db="EMBL/GenBank/DDBJ databases">
        <authorList>
            <person name="Varghese N."/>
            <person name="Submissions S."/>
        </authorList>
    </citation>
    <scope>NUCLEOTIDE SEQUENCE [LARGE SCALE GENOMIC DNA]</scope>
    <source>
        <strain evidence="3">CGMCC 1.11101</strain>
    </source>
</reference>
<dbReference type="Proteomes" id="UP000198867">
    <property type="component" value="Unassembled WGS sequence"/>
</dbReference>
<keyword evidence="3" id="KW-1185">Reference proteome</keyword>
<proteinExistence type="predicted"/>
<evidence type="ECO:0000313" key="3">
    <source>
        <dbReference type="Proteomes" id="UP000198867"/>
    </source>
</evidence>
<dbReference type="EMBL" id="FOVM01000002">
    <property type="protein sequence ID" value="SFN54396.1"/>
    <property type="molecule type" value="Genomic_DNA"/>
</dbReference>
<gene>
    <name evidence="2" type="ORF">SAMN05216219_1126</name>
</gene>
<dbReference type="AlphaFoldDB" id="A0A1I4ZVZ0"/>
<evidence type="ECO:0000256" key="1">
    <source>
        <dbReference type="SAM" id="MobiDB-lite"/>
    </source>
</evidence>